<keyword evidence="1" id="KW-0812">Transmembrane</keyword>
<evidence type="ECO:0000313" key="3">
    <source>
        <dbReference type="EMBL" id="MBI9000426.1"/>
    </source>
</evidence>
<reference evidence="3 4" key="1">
    <citation type="submission" date="2020-12" db="EMBL/GenBank/DDBJ databases">
        <title>Genome public.</title>
        <authorList>
            <person name="Sun Q."/>
        </authorList>
    </citation>
    <scope>NUCLEOTIDE SEQUENCE [LARGE SCALE GENOMIC DNA]</scope>
    <source>
        <strain evidence="3 4">CCM 8864</strain>
    </source>
</reference>
<evidence type="ECO:0008006" key="5">
    <source>
        <dbReference type="Google" id="ProtNLM"/>
    </source>
</evidence>
<sequence>MRNPTHRLCRAALSGAVLLALTTGAVAPATAETPADTPATAQAVEVAKKSGTGSSDLGSVAKNSFSSQLGADDLQKWYNGSPGWARVLLSIVTVALALDALGILIGPLRSMLFNILPR</sequence>
<keyword evidence="2" id="KW-0732">Signal</keyword>
<evidence type="ECO:0000256" key="1">
    <source>
        <dbReference type="SAM" id="Phobius"/>
    </source>
</evidence>
<comment type="caution">
    <text evidence="3">The sequence shown here is derived from an EMBL/GenBank/DDBJ whole genome shotgun (WGS) entry which is preliminary data.</text>
</comment>
<keyword evidence="1" id="KW-1133">Transmembrane helix</keyword>
<keyword evidence="1" id="KW-0472">Membrane</keyword>
<name>A0ABS0VVQ6_9CORY</name>
<gene>
    <name evidence="3" type="ORF">JDV76_05515</name>
</gene>
<proteinExistence type="predicted"/>
<feature type="transmembrane region" description="Helical" evidence="1">
    <location>
        <begin position="84"/>
        <end position="108"/>
    </location>
</feature>
<feature type="chain" id="PRO_5045676563" description="Secreted protein" evidence="2">
    <location>
        <begin position="32"/>
        <end position="118"/>
    </location>
</feature>
<protein>
    <recommendedName>
        <fullName evidence="5">Secreted protein</fullName>
    </recommendedName>
</protein>
<feature type="signal peptide" evidence="2">
    <location>
        <begin position="1"/>
        <end position="31"/>
    </location>
</feature>
<dbReference type="EMBL" id="JAEIOT010000007">
    <property type="protein sequence ID" value="MBI9000426.1"/>
    <property type="molecule type" value="Genomic_DNA"/>
</dbReference>
<keyword evidence="4" id="KW-1185">Reference proteome</keyword>
<dbReference type="Proteomes" id="UP000625574">
    <property type="component" value="Unassembled WGS sequence"/>
</dbReference>
<dbReference type="RefSeq" id="WP_198735884.1">
    <property type="nucleotide sequence ID" value="NZ_JAEIOT010000007.1"/>
</dbReference>
<accession>A0ABS0VVQ6</accession>
<evidence type="ECO:0000313" key="4">
    <source>
        <dbReference type="Proteomes" id="UP000625574"/>
    </source>
</evidence>
<evidence type="ECO:0000256" key="2">
    <source>
        <dbReference type="SAM" id="SignalP"/>
    </source>
</evidence>
<organism evidence="3 4">
    <name type="scientific">Corynebacterium marambiense</name>
    <dbReference type="NCBI Taxonomy" id="2765364"/>
    <lineage>
        <taxon>Bacteria</taxon>
        <taxon>Bacillati</taxon>
        <taxon>Actinomycetota</taxon>
        <taxon>Actinomycetes</taxon>
        <taxon>Mycobacteriales</taxon>
        <taxon>Corynebacteriaceae</taxon>
        <taxon>Corynebacterium</taxon>
    </lineage>
</organism>